<feature type="compositionally biased region" description="Polar residues" evidence="1">
    <location>
        <begin position="134"/>
        <end position="145"/>
    </location>
</feature>
<proteinExistence type="predicted"/>
<keyword evidence="3" id="KW-1185">Reference proteome</keyword>
<gene>
    <name evidence="2" type="ORF">OUZ56_011271</name>
</gene>
<dbReference type="Proteomes" id="UP001234178">
    <property type="component" value="Unassembled WGS sequence"/>
</dbReference>
<feature type="region of interest" description="Disordered" evidence="1">
    <location>
        <begin position="133"/>
        <end position="179"/>
    </location>
</feature>
<evidence type="ECO:0000313" key="2">
    <source>
        <dbReference type="EMBL" id="KAK4006116.1"/>
    </source>
</evidence>
<accession>A0ABQ9YZU6</accession>
<sequence length="224" mass="25426">MSAIVRFPEKPYKRYWVAKVYDDEVANKQVFSVLNPKWCQPEILKCQFPADMKVSEQVKQRGESMKPAESDWITFSYVYFSQTDDIKSAYRRVERLSKGETFEESEQVKRLRIANKKYADDYEIGEFSKASEKALSQESTRTTPPSVKKSLAKKPTQQNISNFPSIPNSSVPEVSGKRGVDRGKSLKAVIQTATVSTVSNSESLEIDMVAPEGLFKRNCQVTLT</sequence>
<reference evidence="2 3" key="1">
    <citation type="journal article" date="2023" name="Nucleic Acids Res.">
        <title>The hologenome of Daphnia magna reveals possible DNA methylation and microbiome-mediated evolution of the host genome.</title>
        <authorList>
            <person name="Chaturvedi A."/>
            <person name="Li X."/>
            <person name="Dhandapani V."/>
            <person name="Marshall H."/>
            <person name="Kissane S."/>
            <person name="Cuenca-Cambronero M."/>
            <person name="Asole G."/>
            <person name="Calvet F."/>
            <person name="Ruiz-Romero M."/>
            <person name="Marangio P."/>
            <person name="Guigo R."/>
            <person name="Rago D."/>
            <person name="Mirbahai L."/>
            <person name="Eastwood N."/>
            <person name="Colbourne J.K."/>
            <person name="Zhou J."/>
            <person name="Mallon E."/>
            <person name="Orsini L."/>
        </authorList>
    </citation>
    <scope>NUCLEOTIDE SEQUENCE [LARGE SCALE GENOMIC DNA]</scope>
    <source>
        <strain evidence="2">LRV0_1</strain>
    </source>
</reference>
<protein>
    <submittedName>
        <fullName evidence="2">Uncharacterized protein</fullName>
    </submittedName>
</protein>
<feature type="compositionally biased region" description="Low complexity" evidence="1">
    <location>
        <begin position="159"/>
        <end position="170"/>
    </location>
</feature>
<dbReference type="EMBL" id="JAOYFB010000002">
    <property type="protein sequence ID" value="KAK4006116.1"/>
    <property type="molecule type" value="Genomic_DNA"/>
</dbReference>
<evidence type="ECO:0000256" key="1">
    <source>
        <dbReference type="SAM" id="MobiDB-lite"/>
    </source>
</evidence>
<name>A0ABQ9YZU6_9CRUS</name>
<comment type="caution">
    <text evidence="2">The sequence shown here is derived from an EMBL/GenBank/DDBJ whole genome shotgun (WGS) entry which is preliminary data.</text>
</comment>
<organism evidence="2 3">
    <name type="scientific">Daphnia magna</name>
    <dbReference type="NCBI Taxonomy" id="35525"/>
    <lineage>
        <taxon>Eukaryota</taxon>
        <taxon>Metazoa</taxon>
        <taxon>Ecdysozoa</taxon>
        <taxon>Arthropoda</taxon>
        <taxon>Crustacea</taxon>
        <taxon>Branchiopoda</taxon>
        <taxon>Diplostraca</taxon>
        <taxon>Cladocera</taxon>
        <taxon>Anomopoda</taxon>
        <taxon>Daphniidae</taxon>
        <taxon>Daphnia</taxon>
    </lineage>
</organism>
<evidence type="ECO:0000313" key="3">
    <source>
        <dbReference type="Proteomes" id="UP001234178"/>
    </source>
</evidence>